<dbReference type="OrthoDB" id="10262892at2759"/>
<sequence>MAARIIAQLIVMGSGIMARAFVQAYRQALMLRKRGLLKKWPKISEEEAKSWQKPRQGKSLVSRKNQRGKRSCRNMITCLRKMQRAGASIFNQKSIEQKNV</sequence>
<comment type="caution">
    <text evidence="2">The sequence shown here is derived from an EMBL/GenBank/DDBJ whole genome shotgun (WGS) entry which is preliminary data.</text>
</comment>
<accession>A0A9P0Z158</accession>
<dbReference type="Proteomes" id="UP001152484">
    <property type="component" value="Unassembled WGS sequence"/>
</dbReference>
<dbReference type="EMBL" id="CAMAPE010000016">
    <property type="protein sequence ID" value="CAH9082873.1"/>
    <property type="molecule type" value="Genomic_DNA"/>
</dbReference>
<evidence type="ECO:0000313" key="2">
    <source>
        <dbReference type="EMBL" id="CAH9082873.1"/>
    </source>
</evidence>
<reference evidence="2" key="1">
    <citation type="submission" date="2022-07" db="EMBL/GenBank/DDBJ databases">
        <authorList>
            <person name="Macas J."/>
            <person name="Novak P."/>
            <person name="Neumann P."/>
        </authorList>
    </citation>
    <scope>NUCLEOTIDE SEQUENCE</scope>
</reference>
<organism evidence="2 3">
    <name type="scientific">Cuscuta europaea</name>
    <name type="common">European dodder</name>
    <dbReference type="NCBI Taxonomy" id="41803"/>
    <lineage>
        <taxon>Eukaryota</taxon>
        <taxon>Viridiplantae</taxon>
        <taxon>Streptophyta</taxon>
        <taxon>Embryophyta</taxon>
        <taxon>Tracheophyta</taxon>
        <taxon>Spermatophyta</taxon>
        <taxon>Magnoliopsida</taxon>
        <taxon>eudicotyledons</taxon>
        <taxon>Gunneridae</taxon>
        <taxon>Pentapetalae</taxon>
        <taxon>asterids</taxon>
        <taxon>lamiids</taxon>
        <taxon>Solanales</taxon>
        <taxon>Convolvulaceae</taxon>
        <taxon>Cuscuteae</taxon>
        <taxon>Cuscuta</taxon>
        <taxon>Cuscuta subgen. Cuscuta</taxon>
    </lineage>
</organism>
<dbReference type="AlphaFoldDB" id="A0A9P0Z158"/>
<keyword evidence="3" id="KW-1185">Reference proteome</keyword>
<evidence type="ECO:0000313" key="3">
    <source>
        <dbReference type="Proteomes" id="UP001152484"/>
    </source>
</evidence>
<proteinExistence type="predicted"/>
<evidence type="ECO:0000256" key="1">
    <source>
        <dbReference type="SAM" id="MobiDB-lite"/>
    </source>
</evidence>
<gene>
    <name evidence="2" type="ORF">CEURO_LOCUS8445</name>
</gene>
<name>A0A9P0Z158_CUSEU</name>
<feature type="region of interest" description="Disordered" evidence="1">
    <location>
        <begin position="45"/>
        <end position="69"/>
    </location>
</feature>
<protein>
    <submittedName>
        <fullName evidence="2">Uncharacterized protein</fullName>
    </submittedName>
</protein>